<comment type="function">
    <text evidence="8">May be involved in the degradation of misfolded endoplasmic reticulum (ER) luminal proteins.</text>
</comment>
<evidence type="ECO:0000256" key="2">
    <source>
        <dbReference type="ARBA" id="ARBA00004477"/>
    </source>
</evidence>
<protein>
    <recommendedName>
        <fullName evidence="8">Derlin</fullName>
    </recommendedName>
</protein>
<feature type="transmembrane region" description="Helical" evidence="8">
    <location>
        <begin position="165"/>
        <end position="191"/>
    </location>
</feature>
<evidence type="ECO:0000256" key="4">
    <source>
        <dbReference type="ARBA" id="ARBA00022692"/>
    </source>
</evidence>
<feature type="transmembrane region" description="Helical" evidence="8">
    <location>
        <begin position="128"/>
        <end position="145"/>
    </location>
</feature>
<dbReference type="GO" id="GO:0005789">
    <property type="term" value="C:endoplasmic reticulum membrane"/>
    <property type="evidence" value="ECO:0007669"/>
    <property type="project" value="UniProtKB-SubCell"/>
</dbReference>
<comment type="similarity">
    <text evidence="3 8">Belongs to the derlin family.</text>
</comment>
<dbReference type="AlphaFoldDB" id="A0A061S3W8"/>
<proteinExistence type="inferred from homology"/>
<feature type="transmembrane region" description="Helical" evidence="8">
    <location>
        <begin position="24"/>
        <end position="47"/>
    </location>
</feature>
<dbReference type="EMBL" id="GBEZ01007815">
    <property type="protein sequence ID" value="JAC77674.1"/>
    <property type="molecule type" value="Transcribed_RNA"/>
</dbReference>
<dbReference type="SUPFAM" id="SSF144091">
    <property type="entry name" value="Rhomboid-like"/>
    <property type="match status" value="1"/>
</dbReference>
<keyword evidence="7 8" id="KW-0472">Membrane</keyword>
<evidence type="ECO:0000256" key="7">
    <source>
        <dbReference type="ARBA" id="ARBA00023136"/>
    </source>
</evidence>
<dbReference type="GO" id="GO:0006950">
    <property type="term" value="P:response to stress"/>
    <property type="evidence" value="ECO:0007669"/>
    <property type="project" value="UniProtKB-ARBA"/>
</dbReference>
<keyword evidence="4 8" id="KW-0812">Transmembrane</keyword>
<evidence type="ECO:0000256" key="5">
    <source>
        <dbReference type="ARBA" id="ARBA00022824"/>
    </source>
</evidence>
<dbReference type="InterPro" id="IPR035952">
    <property type="entry name" value="Rhomboid-like_sf"/>
</dbReference>
<comment type="subcellular location">
    <subcellularLocation>
        <location evidence="2 8">Endoplasmic reticulum membrane</location>
        <topology evidence="2 8">Multi-pass membrane protein</topology>
    </subcellularLocation>
</comment>
<evidence type="ECO:0000256" key="1">
    <source>
        <dbReference type="ARBA" id="ARBA00003292"/>
    </source>
</evidence>
<accession>A0A061S3W8</accession>
<evidence type="ECO:0000313" key="10">
    <source>
        <dbReference type="EMBL" id="JAC81286.1"/>
    </source>
</evidence>
<comment type="function">
    <text evidence="1">May be involved in the degradation process of specific misfolded endoplasmic reticulum (ER) luminal proteins.</text>
</comment>
<gene>
    <name evidence="9" type="primary">DERL2_3</name>
    <name evidence="9" type="ORF">TSPGSL018_17084</name>
    <name evidence="10" type="ORF">TSPGSL018_8272</name>
</gene>
<dbReference type="PANTHER" id="PTHR11009">
    <property type="entry name" value="DER1-LIKE PROTEIN, DERLIN"/>
    <property type="match status" value="1"/>
</dbReference>
<feature type="transmembrane region" description="Helical" evidence="8">
    <location>
        <begin position="59"/>
        <end position="83"/>
    </location>
</feature>
<evidence type="ECO:0000256" key="3">
    <source>
        <dbReference type="ARBA" id="ARBA00008917"/>
    </source>
</evidence>
<dbReference type="InterPro" id="IPR007599">
    <property type="entry name" value="DER1"/>
</dbReference>
<keyword evidence="5 8" id="KW-0256">Endoplasmic reticulum</keyword>
<sequence>MPNVNTRTDGPFAWFEALPPLTKLYMSAIFFTTVAVQIGLVSPYYLALIWDNVLKKFEIWRLVTCFLFMGSFSFPWLMLMMLLYNHGVALEAGIFAHRSADYAWVYVFSAIVMLGLSLLGHAGVTPEVVPPFLTVILVFSLLHVWSRHFKEQSVSVWGLVKMQGFYLPFAMLALHLMLGQSIMEPAIGILVGHLQYFFSSIYPRAGGSNLLGTPQWLINAVARSGIGTVNPAEVTAPMGAAARAFQGRGRRLAD</sequence>
<evidence type="ECO:0000256" key="8">
    <source>
        <dbReference type="RuleBase" id="RU363059"/>
    </source>
</evidence>
<organism evidence="9">
    <name type="scientific">Tetraselmis sp. GSL018</name>
    <dbReference type="NCBI Taxonomy" id="582737"/>
    <lineage>
        <taxon>Eukaryota</taxon>
        <taxon>Viridiplantae</taxon>
        <taxon>Chlorophyta</taxon>
        <taxon>core chlorophytes</taxon>
        <taxon>Chlorodendrophyceae</taxon>
        <taxon>Chlorodendrales</taxon>
        <taxon>Chlorodendraceae</taxon>
        <taxon>Tetraselmis</taxon>
    </lineage>
</organism>
<feature type="transmembrane region" description="Helical" evidence="8">
    <location>
        <begin position="103"/>
        <end position="121"/>
    </location>
</feature>
<dbReference type="EMBL" id="GBEZ01003883">
    <property type="protein sequence ID" value="JAC81286.1"/>
    <property type="molecule type" value="Transcribed_RNA"/>
</dbReference>
<reference evidence="9" key="1">
    <citation type="submission" date="2014-05" db="EMBL/GenBank/DDBJ databases">
        <title>The transcriptome of the halophilic microalga Tetraselmis sp. GSL018 isolated from the Great Salt Lake, Utah.</title>
        <authorList>
            <person name="Jinkerson R.E."/>
            <person name="D'Adamo S."/>
            <person name="Posewitz M.C."/>
        </authorList>
    </citation>
    <scope>NUCLEOTIDE SEQUENCE</scope>
    <source>
        <strain evidence="9">GSL018</strain>
    </source>
</reference>
<keyword evidence="6 8" id="KW-1133">Transmembrane helix</keyword>
<dbReference type="Pfam" id="PF04511">
    <property type="entry name" value="DER1"/>
    <property type="match status" value="1"/>
</dbReference>
<evidence type="ECO:0000256" key="6">
    <source>
        <dbReference type="ARBA" id="ARBA00022989"/>
    </source>
</evidence>
<evidence type="ECO:0000313" key="9">
    <source>
        <dbReference type="EMBL" id="JAC77674.1"/>
    </source>
</evidence>
<name>A0A061S3W8_9CHLO</name>